<protein>
    <submittedName>
        <fullName evidence="1">Uncharacterized protein</fullName>
    </submittedName>
</protein>
<dbReference type="EMBL" id="CAJOBE010031602">
    <property type="protein sequence ID" value="CAF4293573.1"/>
    <property type="molecule type" value="Genomic_DNA"/>
</dbReference>
<dbReference type="Proteomes" id="UP000663874">
    <property type="component" value="Unassembled WGS sequence"/>
</dbReference>
<gene>
    <name evidence="1" type="ORF">FNK824_LOCUS40363</name>
</gene>
<sequence length="42" mass="5120">NYRVSLGMKIEEVNALREKGYNSKEYYEREPELKRALDQKRD</sequence>
<feature type="non-terminal residue" evidence="1">
    <location>
        <position position="42"/>
    </location>
</feature>
<organism evidence="1 2">
    <name type="scientific">Rotaria sordida</name>
    <dbReference type="NCBI Taxonomy" id="392033"/>
    <lineage>
        <taxon>Eukaryota</taxon>
        <taxon>Metazoa</taxon>
        <taxon>Spiralia</taxon>
        <taxon>Gnathifera</taxon>
        <taxon>Rotifera</taxon>
        <taxon>Eurotatoria</taxon>
        <taxon>Bdelloidea</taxon>
        <taxon>Philodinida</taxon>
        <taxon>Philodinidae</taxon>
        <taxon>Rotaria</taxon>
    </lineage>
</organism>
<name>A0A820HMY0_9BILA</name>
<feature type="non-terminal residue" evidence="1">
    <location>
        <position position="1"/>
    </location>
</feature>
<dbReference type="Gene3D" id="3.40.50.2000">
    <property type="entry name" value="Glycogen Phosphorylase B"/>
    <property type="match status" value="1"/>
</dbReference>
<evidence type="ECO:0000313" key="1">
    <source>
        <dbReference type="EMBL" id="CAF4293573.1"/>
    </source>
</evidence>
<proteinExistence type="predicted"/>
<accession>A0A820HMY0</accession>
<evidence type="ECO:0000313" key="2">
    <source>
        <dbReference type="Proteomes" id="UP000663874"/>
    </source>
</evidence>
<comment type="caution">
    <text evidence="1">The sequence shown here is derived from an EMBL/GenBank/DDBJ whole genome shotgun (WGS) entry which is preliminary data.</text>
</comment>
<reference evidence="1" key="1">
    <citation type="submission" date="2021-02" db="EMBL/GenBank/DDBJ databases">
        <authorList>
            <person name="Nowell W R."/>
        </authorList>
    </citation>
    <scope>NUCLEOTIDE SEQUENCE</scope>
</reference>
<dbReference type="AlphaFoldDB" id="A0A820HMY0"/>